<name>A0A4U0QHU8_9NEIS</name>
<dbReference type="PANTHER" id="PTHR35335">
    <property type="entry name" value="UPF0716 PROTEIN FXSA"/>
    <property type="match status" value="1"/>
</dbReference>
<keyword evidence="1" id="KW-0472">Membrane</keyword>
<dbReference type="AlphaFoldDB" id="A0A4U0QHU8"/>
<dbReference type="EMBL" id="SUMF01000004">
    <property type="protein sequence ID" value="TJZ75514.1"/>
    <property type="molecule type" value="Genomic_DNA"/>
</dbReference>
<dbReference type="GO" id="GO:0016020">
    <property type="term" value="C:membrane"/>
    <property type="evidence" value="ECO:0007669"/>
    <property type="project" value="InterPro"/>
</dbReference>
<comment type="caution">
    <text evidence="2">The sequence shown here is derived from an EMBL/GenBank/DDBJ whole genome shotgun (WGS) entry which is preliminary data.</text>
</comment>
<keyword evidence="1" id="KW-0812">Transmembrane</keyword>
<sequence length="140" mass="15283">MPYLLLVLLAYPAAEIVVMILAAKAIGTGWLLAWIVLSAVAGGLMLRHHRVAVAWSLVSDLRSGRLTMGSLFWVARYYVAALLLLLPGLIGDAVALVLLLPWGKRPATPDLPKDVIDGEYRRIDHGGSLRHETGREEHKG</sequence>
<proteinExistence type="predicted"/>
<reference evidence="2 3" key="1">
    <citation type="submission" date="2019-04" db="EMBL/GenBank/DDBJ databases">
        <title>Chitiniphilus eburnea sp. nov., a novel chitinolytic bacterium isolated from aquaculture sludge.</title>
        <authorList>
            <person name="Sheng M."/>
        </authorList>
    </citation>
    <scope>NUCLEOTIDE SEQUENCE [LARGE SCALE GENOMIC DNA]</scope>
    <source>
        <strain evidence="2 3">HX-2-15</strain>
    </source>
</reference>
<feature type="transmembrane region" description="Helical" evidence="1">
    <location>
        <begin position="77"/>
        <end position="102"/>
    </location>
</feature>
<protein>
    <submittedName>
        <fullName evidence="2">FxsA family protein</fullName>
    </submittedName>
</protein>
<dbReference type="OrthoDB" id="8607010at2"/>
<feature type="transmembrane region" description="Helical" evidence="1">
    <location>
        <begin position="32"/>
        <end position="57"/>
    </location>
</feature>
<evidence type="ECO:0000313" key="3">
    <source>
        <dbReference type="Proteomes" id="UP000310016"/>
    </source>
</evidence>
<keyword evidence="1" id="KW-1133">Transmembrane helix</keyword>
<evidence type="ECO:0000313" key="2">
    <source>
        <dbReference type="EMBL" id="TJZ75514.1"/>
    </source>
</evidence>
<evidence type="ECO:0000256" key="1">
    <source>
        <dbReference type="SAM" id="Phobius"/>
    </source>
</evidence>
<dbReference type="Proteomes" id="UP000310016">
    <property type="component" value="Unassembled WGS sequence"/>
</dbReference>
<keyword evidence="3" id="KW-1185">Reference proteome</keyword>
<dbReference type="InterPro" id="IPR007313">
    <property type="entry name" value="FxsA"/>
</dbReference>
<dbReference type="NCBIfam" id="NF008528">
    <property type="entry name" value="PRK11463.1-2"/>
    <property type="match status" value="1"/>
</dbReference>
<gene>
    <name evidence="2" type="ORF">FAZ21_06260</name>
</gene>
<organism evidence="2 3">
    <name type="scientific">Chitiniphilus eburneus</name>
    <dbReference type="NCBI Taxonomy" id="2571148"/>
    <lineage>
        <taxon>Bacteria</taxon>
        <taxon>Pseudomonadati</taxon>
        <taxon>Pseudomonadota</taxon>
        <taxon>Betaproteobacteria</taxon>
        <taxon>Neisseriales</taxon>
        <taxon>Chitinibacteraceae</taxon>
        <taxon>Chitiniphilus</taxon>
    </lineage>
</organism>
<dbReference type="RefSeq" id="WP_136772427.1">
    <property type="nucleotide sequence ID" value="NZ_CP156074.1"/>
</dbReference>
<accession>A0A4U0QHU8</accession>
<dbReference type="PANTHER" id="PTHR35335:SF1">
    <property type="entry name" value="UPF0716 PROTEIN FXSA"/>
    <property type="match status" value="1"/>
</dbReference>
<dbReference type="Pfam" id="PF04186">
    <property type="entry name" value="FxsA"/>
    <property type="match status" value="1"/>
</dbReference>